<dbReference type="RefSeq" id="WP_262600096.1">
    <property type="nucleotide sequence ID" value="NZ_CP103300.1"/>
</dbReference>
<gene>
    <name evidence="1" type="ORF">NX720_06125</name>
</gene>
<reference evidence="1" key="1">
    <citation type="submission" date="2022-10" db="EMBL/GenBank/DDBJ databases">
        <title>Completed Genome Sequence of two octocoral isolated bacterium, Endozoicomonas euniceicola EF212T and Endozoicomonas gorgoniicola PS125T.</title>
        <authorList>
            <person name="Chiou Y.-J."/>
            <person name="Chen Y.-H."/>
        </authorList>
    </citation>
    <scope>NUCLEOTIDE SEQUENCE</scope>
    <source>
        <strain evidence="1">EF212</strain>
    </source>
</reference>
<protein>
    <submittedName>
        <fullName evidence="1">Uncharacterized protein</fullName>
    </submittedName>
</protein>
<dbReference type="EMBL" id="CP103300">
    <property type="protein sequence ID" value="UYM17494.1"/>
    <property type="molecule type" value="Genomic_DNA"/>
</dbReference>
<organism evidence="1 2">
    <name type="scientific">Endozoicomonas euniceicola</name>
    <dbReference type="NCBI Taxonomy" id="1234143"/>
    <lineage>
        <taxon>Bacteria</taxon>
        <taxon>Pseudomonadati</taxon>
        <taxon>Pseudomonadota</taxon>
        <taxon>Gammaproteobacteria</taxon>
        <taxon>Oceanospirillales</taxon>
        <taxon>Endozoicomonadaceae</taxon>
        <taxon>Endozoicomonas</taxon>
    </lineage>
</organism>
<evidence type="ECO:0000313" key="2">
    <source>
        <dbReference type="Proteomes" id="UP001163255"/>
    </source>
</evidence>
<dbReference type="Proteomes" id="UP001163255">
    <property type="component" value="Chromosome"/>
</dbReference>
<keyword evidence="2" id="KW-1185">Reference proteome</keyword>
<name>A0ABY6H004_9GAMM</name>
<evidence type="ECO:0000313" key="1">
    <source>
        <dbReference type="EMBL" id="UYM17494.1"/>
    </source>
</evidence>
<accession>A0ABY6H004</accession>
<proteinExistence type="predicted"/>
<sequence length="89" mass="10292">MTARQLTIQTFVDHAWKDSATLAFPEPEKGRSGVCELEYLFDYAFEYFDKGQHETAFSLRYPVQLYESHTQQPWFAVIDDIMPAGAQPI</sequence>